<evidence type="ECO:0000313" key="9">
    <source>
        <dbReference type="Proteomes" id="UP000702209"/>
    </source>
</evidence>
<dbReference type="PANTHER" id="PTHR21016:SF25">
    <property type="entry name" value="TM2 DOMAIN-CONTAINING PROTEIN DDB_G0277895-RELATED"/>
    <property type="match status" value="1"/>
</dbReference>
<comment type="subcellular location">
    <subcellularLocation>
        <location evidence="1">Membrane</location>
        <topology evidence="1">Multi-pass membrane protein</topology>
    </subcellularLocation>
</comment>
<feature type="transmembrane region" description="Helical" evidence="6">
    <location>
        <begin position="124"/>
        <end position="151"/>
    </location>
</feature>
<evidence type="ECO:0000256" key="1">
    <source>
        <dbReference type="ARBA" id="ARBA00004141"/>
    </source>
</evidence>
<comment type="caution">
    <text evidence="8">The sequence shown here is derived from an EMBL/GenBank/DDBJ whole genome shotgun (WGS) entry which is preliminary data.</text>
</comment>
<dbReference type="InterPro" id="IPR050932">
    <property type="entry name" value="TM2D1-3-like"/>
</dbReference>
<feature type="domain" description="TM2" evidence="7">
    <location>
        <begin position="95"/>
        <end position="147"/>
    </location>
</feature>
<dbReference type="InterPro" id="IPR007829">
    <property type="entry name" value="TM2"/>
</dbReference>
<feature type="region of interest" description="Disordered" evidence="5">
    <location>
        <begin position="1"/>
        <end position="89"/>
    </location>
</feature>
<reference evidence="8 9" key="1">
    <citation type="submission" date="2020-10" db="EMBL/GenBank/DDBJ databases">
        <title>Identification of Nocardia species via Next-generation sequencing and recognition of intraspecies genetic diversity.</title>
        <authorList>
            <person name="Li P."/>
            <person name="Li P."/>
            <person name="Lu B."/>
        </authorList>
    </citation>
    <scope>NUCLEOTIDE SEQUENCE [LARGE SCALE GENOMIC DNA]</scope>
    <source>
        <strain evidence="8 9">BJ06-0157</strain>
    </source>
</reference>
<evidence type="ECO:0000256" key="3">
    <source>
        <dbReference type="ARBA" id="ARBA00022989"/>
    </source>
</evidence>
<evidence type="ECO:0000259" key="7">
    <source>
        <dbReference type="Pfam" id="PF05154"/>
    </source>
</evidence>
<feature type="transmembrane region" description="Helical" evidence="6">
    <location>
        <begin position="99"/>
        <end position="118"/>
    </location>
</feature>
<name>A0ABS0CTL0_9NOCA</name>
<evidence type="ECO:0000313" key="8">
    <source>
        <dbReference type="EMBL" id="MBF6299917.1"/>
    </source>
</evidence>
<feature type="compositionally biased region" description="Low complexity" evidence="5">
    <location>
        <begin position="42"/>
        <end position="58"/>
    </location>
</feature>
<gene>
    <name evidence="8" type="ORF">IU459_20560</name>
</gene>
<keyword evidence="3 6" id="KW-1133">Transmembrane helix</keyword>
<keyword evidence="2 6" id="KW-0812">Transmembrane</keyword>
<evidence type="ECO:0000256" key="5">
    <source>
        <dbReference type="SAM" id="MobiDB-lite"/>
    </source>
</evidence>
<dbReference type="Pfam" id="PF05154">
    <property type="entry name" value="TM2"/>
    <property type="match status" value="1"/>
</dbReference>
<organism evidence="8 9">
    <name type="scientific">Nocardia amamiensis</name>
    <dbReference type="NCBI Taxonomy" id="404578"/>
    <lineage>
        <taxon>Bacteria</taxon>
        <taxon>Bacillati</taxon>
        <taxon>Actinomycetota</taxon>
        <taxon>Actinomycetes</taxon>
        <taxon>Mycobacteriales</taxon>
        <taxon>Nocardiaceae</taxon>
        <taxon>Nocardia</taxon>
    </lineage>
</organism>
<dbReference type="EMBL" id="JADLQX010000015">
    <property type="protein sequence ID" value="MBF6299917.1"/>
    <property type="molecule type" value="Genomic_DNA"/>
</dbReference>
<dbReference type="RefSeq" id="WP_195131174.1">
    <property type="nucleotide sequence ID" value="NZ_JADLQX010000015.1"/>
</dbReference>
<proteinExistence type="predicted"/>
<evidence type="ECO:0000256" key="4">
    <source>
        <dbReference type="ARBA" id="ARBA00023136"/>
    </source>
</evidence>
<protein>
    <submittedName>
        <fullName evidence="8">TM2 domain-containing protein</fullName>
    </submittedName>
</protein>
<sequence>MTDPNQQVPGSPGPQYGPPGTGPDLTKPLEAQTPPQYSSPSAPYGQPQYGQPADPYGQQPGGYPPAPYPGAPQGYNPNDPEAPWGRDPFGVPLSEKQKLIAGLLQIFLGSFGVGRFYLGYTGLGIAQLVVTILTCGLGGIWGLIDGILILVGKVPDPQGRPLRD</sequence>
<evidence type="ECO:0000256" key="2">
    <source>
        <dbReference type="ARBA" id="ARBA00022692"/>
    </source>
</evidence>
<accession>A0ABS0CTL0</accession>
<dbReference type="Proteomes" id="UP000702209">
    <property type="component" value="Unassembled WGS sequence"/>
</dbReference>
<feature type="compositionally biased region" description="Pro residues" evidence="5">
    <location>
        <begin position="11"/>
        <end position="21"/>
    </location>
</feature>
<keyword evidence="9" id="KW-1185">Reference proteome</keyword>
<evidence type="ECO:0000256" key="6">
    <source>
        <dbReference type="SAM" id="Phobius"/>
    </source>
</evidence>
<dbReference type="PANTHER" id="PTHR21016">
    <property type="entry name" value="BETA-AMYLOID BINDING PROTEIN-RELATED"/>
    <property type="match status" value="1"/>
</dbReference>
<keyword evidence="4 6" id="KW-0472">Membrane</keyword>